<dbReference type="AlphaFoldDB" id="A0AAU8P4I2"/>
<protein>
    <submittedName>
        <fullName evidence="2">Uncharacterized protein</fullName>
    </submittedName>
</protein>
<dbReference type="EMBL" id="CP001135">
    <property type="protein sequence ID" value="ACY84021.1"/>
    <property type="molecule type" value="Genomic_DNA"/>
</dbReference>
<feature type="transmembrane region" description="Helical" evidence="1">
    <location>
        <begin position="6"/>
        <end position="28"/>
    </location>
</feature>
<accession>A0AAU8P4I2</accession>
<gene>
    <name evidence="2" type="ordered locus">ETAE_1178</name>
</gene>
<evidence type="ECO:0000256" key="1">
    <source>
        <dbReference type="SAM" id="Phobius"/>
    </source>
</evidence>
<dbReference type="KEGG" id="etr:ETAE_1178"/>
<name>A0AAU8P4I2_EDWPI</name>
<evidence type="ECO:0000313" key="3">
    <source>
        <dbReference type="Proteomes" id="UP000002634"/>
    </source>
</evidence>
<dbReference type="Proteomes" id="UP000002634">
    <property type="component" value="Chromosome"/>
</dbReference>
<keyword evidence="3" id="KW-1185">Reference proteome</keyword>
<evidence type="ECO:0000313" key="2">
    <source>
        <dbReference type="EMBL" id="ACY84021.1"/>
    </source>
</evidence>
<sequence length="38" mass="4671">MYSNIPLAWQCIYDTGFLPYVFTFLRFMDSFYARHRSL</sequence>
<keyword evidence="1" id="KW-1133">Transmembrane helix</keyword>
<reference evidence="2 3" key="1">
    <citation type="journal article" date="2009" name="PLoS ONE">
        <title>Genome sequence of the versatile fish pathogen Edwardsiella tarda provides insights into its adaptation to broad host ranges and intracellular niches.</title>
        <authorList>
            <person name="Wang Q."/>
            <person name="Yang M."/>
            <person name="Xiao J."/>
            <person name="Wu H."/>
            <person name="Wang X."/>
            <person name="Lv Y."/>
            <person name="Xu L."/>
            <person name="Zheng H."/>
            <person name="Wang S."/>
            <person name="Zhao G."/>
            <person name="Liu Q."/>
            <person name="Zhang Y."/>
        </authorList>
    </citation>
    <scope>NUCLEOTIDE SEQUENCE [LARGE SCALE GENOMIC DNA]</scope>
    <source>
        <strain evidence="3">EIB202 / CCTCC M208068</strain>
    </source>
</reference>
<organism evidence="2 3">
    <name type="scientific">Edwardsiella piscicida</name>
    <dbReference type="NCBI Taxonomy" id="1263550"/>
    <lineage>
        <taxon>Bacteria</taxon>
        <taxon>Pseudomonadati</taxon>
        <taxon>Pseudomonadota</taxon>
        <taxon>Gammaproteobacteria</taxon>
        <taxon>Enterobacterales</taxon>
        <taxon>Hafniaceae</taxon>
        <taxon>Edwardsiella</taxon>
    </lineage>
</organism>
<keyword evidence="1" id="KW-0472">Membrane</keyword>
<proteinExistence type="predicted"/>
<keyword evidence="1" id="KW-0812">Transmembrane</keyword>